<protein>
    <recommendedName>
        <fullName evidence="1">CoA-binding domain-containing protein</fullName>
    </recommendedName>
</protein>
<keyword evidence="3" id="KW-1185">Reference proteome</keyword>
<reference evidence="2 3" key="1">
    <citation type="submission" date="2018-05" db="EMBL/GenBank/DDBJ databases">
        <title>Leucothrix arctica sp. nov., isolated from Arctic seawater.</title>
        <authorList>
            <person name="Choi A."/>
            <person name="Baek K."/>
        </authorList>
    </citation>
    <scope>NUCLEOTIDE SEQUENCE [LARGE SCALE GENOMIC DNA]</scope>
    <source>
        <strain evidence="2 3">JCM 18388</strain>
    </source>
</reference>
<dbReference type="EMBL" id="QGKM01000114">
    <property type="protein sequence ID" value="PWQ92151.1"/>
    <property type="molecule type" value="Genomic_DNA"/>
</dbReference>
<dbReference type="SUPFAM" id="SSF51735">
    <property type="entry name" value="NAD(P)-binding Rossmann-fold domains"/>
    <property type="match status" value="1"/>
</dbReference>
<dbReference type="AlphaFoldDB" id="A0A317C1T6"/>
<dbReference type="Gene3D" id="3.40.50.720">
    <property type="entry name" value="NAD(P)-binding Rossmann-like Domain"/>
    <property type="match status" value="1"/>
</dbReference>
<dbReference type="PANTHER" id="PTHR33303">
    <property type="entry name" value="CYTOPLASMIC PROTEIN-RELATED"/>
    <property type="match status" value="1"/>
</dbReference>
<feature type="domain" description="CoA-binding" evidence="1">
    <location>
        <begin position="10"/>
        <end position="103"/>
    </location>
</feature>
<dbReference type="Proteomes" id="UP000245539">
    <property type="component" value="Unassembled WGS sequence"/>
</dbReference>
<evidence type="ECO:0000313" key="2">
    <source>
        <dbReference type="EMBL" id="PWQ92151.1"/>
    </source>
</evidence>
<proteinExistence type="predicted"/>
<dbReference type="InterPro" id="IPR036291">
    <property type="entry name" value="NAD(P)-bd_dom_sf"/>
</dbReference>
<evidence type="ECO:0000313" key="3">
    <source>
        <dbReference type="Proteomes" id="UP000245539"/>
    </source>
</evidence>
<comment type="caution">
    <text evidence="2">The sequence shown here is derived from an EMBL/GenBank/DDBJ whole genome shotgun (WGS) entry which is preliminary data.</text>
</comment>
<gene>
    <name evidence="2" type="ORF">DKW60_22670</name>
</gene>
<evidence type="ECO:0000259" key="1">
    <source>
        <dbReference type="SMART" id="SM00881"/>
    </source>
</evidence>
<organism evidence="2 3">
    <name type="scientific">Leucothrix pacifica</name>
    <dbReference type="NCBI Taxonomy" id="1247513"/>
    <lineage>
        <taxon>Bacteria</taxon>
        <taxon>Pseudomonadati</taxon>
        <taxon>Pseudomonadota</taxon>
        <taxon>Gammaproteobacteria</taxon>
        <taxon>Thiotrichales</taxon>
        <taxon>Thiotrichaceae</taxon>
        <taxon>Leucothrix</taxon>
    </lineage>
</organism>
<accession>A0A317C1T6</accession>
<dbReference type="RefSeq" id="WP_109839935.1">
    <property type="nucleotide sequence ID" value="NZ_QGKM01000114.1"/>
</dbReference>
<dbReference type="SMART" id="SM00881">
    <property type="entry name" value="CoA_binding"/>
    <property type="match status" value="1"/>
</dbReference>
<dbReference type="PANTHER" id="PTHR33303:SF2">
    <property type="entry name" value="COA-BINDING DOMAIN-CONTAINING PROTEIN"/>
    <property type="match status" value="1"/>
</dbReference>
<name>A0A317C1T6_9GAMM</name>
<sequence length="131" mass="14510">MNEDAVIQQILKETKTIALVGISHKTHRASHQVAKFLLEKGYTVIPVNPKYDEVLGQTCYASLEDIPVAVDMVDCFRRSEDILPLAESAIKIGAKVLWMQLGVINEEAAALAEAAGLKVVMDRCPKIEYRD</sequence>
<dbReference type="InterPro" id="IPR003781">
    <property type="entry name" value="CoA-bd"/>
</dbReference>
<dbReference type="OrthoDB" id="9807426at2"/>
<dbReference type="Pfam" id="PF13380">
    <property type="entry name" value="CoA_binding_2"/>
    <property type="match status" value="1"/>
</dbReference>